<proteinExistence type="predicted"/>
<name>A0AAD9D7J6_9STRA</name>
<organism evidence="3 4">
    <name type="scientific">Skeletonema marinoi</name>
    <dbReference type="NCBI Taxonomy" id="267567"/>
    <lineage>
        <taxon>Eukaryota</taxon>
        <taxon>Sar</taxon>
        <taxon>Stramenopiles</taxon>
        <taxon>Ochrophyta</taxon>
        <taxon>Bacillariophyta</taxon>
        <taxon>Coscinodiscophyceae</taxon>
        <taxon>Thalassiosirophycidae</taxon>
        <taxon>Thalassiosirales</taxon>
        <taxon>Skeletonemataceae</taxon>
        <taxon>Skeletonema</taxon>
        <taxon>Skeletonema marinoi-dohrnii complex</taxon>
    </lineage>
</organism>
<evidence type="ECO:0000256" key="1">
    <source>
        <dbReference type="SAM" id="MobiDB-lite"/>
    </source>
</evidence>
<keyword evidence="4" id="KW-1185">Reference proteome</keyword>
<gene>
    <name evidence="3" type="ORF">QTG54_013836</name>
</gene>
<dbReference type="Pfam" id="PF16940">
    <property type="entry name" value="Tic110"/>
    <property type="match status" value="1"/>
</dbReference>
<reference evidence="3" key="1">
    <citation type="submission" date="2023-06" db="EMBL/GenBank/DDBJ databases">
        <title>Survivors Of The Sea: Transcriptome response of Skeletonema marinoi to long-term dormancy.</title>
        <authorList>
            <person name="Pinder M.I.M."/>
            <person name="Kourtchenko O."/>
            <person name="Robertson E.K."/>
            <person name="Larsson T."/>
            <person name="Maumus F."/>
            <person name="Osuna-Cruz C.M."/>
            <person name="Vancaester E."/>
            <person name="Stenow R."/>
            <person name="Vandepoele K."/>
            <person name="Ploug H."/>
            <person name="Bruchert V."/>
            <person name="Godhe A."/>
            <person name="Topel M."/>
        </authorList>
    </citation>
    <scope>NUCLEOTIDE SEQUENCE</scope>
    <source>
        <strain evidence="3">R05AC</strain>
    </source>
</reference>
<feature type="signal peptide" evidence="2">
    <location>
        <begin position="1"/>
        <end position="21"/>
    </location>
</feature>
<evidence type="ECO:0000313" key="4">
    <source>
        <dbReference type="Proteomes" id="UP001224775"/>
    </source>
</evidence>
<dbReference type="PANTHER" id="PTHR34935:SF3">
    <property type="entry name" value="PROTEIN TIC110, CHLOROPLASTIC"/>
    <property type="match status" value="1"/>
</dbReference>
<feature type="compositionally biased region" description="Low complexity" evidence="1">
    <location>
        <begin position="56"/>
        <end position="70"/>
    </location>
</feature>
<dbReference type="Proteomes" id="UP001224775">
    <property type="component" value="Unassembled WGS sequence"/>
</dbReference>
<dbReference type="AlphaFoldDB" id="A0AAD9D7J6"/>
<accession>A0AAD9D7J6</accession>
<dbReference type="PANTHER" id="PTHR34935">
    <property type="entry name" value="PROTEIN TIC110, CHLOROPLASTIC"/>
    <property type="match status" value="1"/>
</dbReference>
<dbReference type="InterPro" id="IPR031610">
    <property type="entry name" value="TIC110"/>
</dbReference>
<evidence type="ECO:0000256" key="2">
    <source>
        <dbReference type="SAM" id="SignalP"/>
    </source>
</evidence>
<protein>
    <submittedName>
        <fullName evidence="3">Chloroplast envelope transporter Tic110 family protein</fullName>
    </submittedName>
</protein>
<sequence length="1182" mass="129169">MKFSAIAFATVVASSASTASAFTVSPGVVNLSPASTQRTVAFPTTATQPRSRAFISSRNVASSSSSSPTSLNLAGGGGTEALQDYITSLSTTASPLVTKMKNPKLIKLAGVAAVPLSYALGAAMTPSRRLAARAVGGVVAAVTAGGVGKNAVEEDVRRSCPSAIASRLVELGVDGDFVSDGIDRLKEDYGVEEEDFTTMKTEVYSVYLVGMAKNPLAKTAELKELANLREALSLDNMQVGQAHADAAKTFYRDVTRFTSVEELDDEDHPDRVSLDKMLFLTERAFRQGKETDEAFTFEFSRVAKALGELSMSEALERAKDVARPFYERALASTRSKLESGAVNSDMLRRARVTLGITDEEAKEMHVESFAQEVRSQLGLPDEEEEEDEIDINQDKRVETVAEIEAKMQKMKEEAASKPVEDTSAIKFKDGAFDQLSKLQEVLGLNDEDADYEVAAATERYWRNTALQTLDDAIAGTKDPAKAWGIIQSRQKELFLKDSSMKSMMTSIIMQSLGKPLEKVNTFARVNNAAATYDGLIDAIAAKETCKDVLKEAGWSEFEDFEKACFDPFDKASACGFLTNMDRHNMYQIFFQRSVKVDEEGGKSISDEAKARMKELRGMLGISDEEGENQIRNFFGPELQSVLVAAVEEVTRGNTTDVLLQNMKEKIGSVISNFQLEDEMVRSYAGPLYNRAVEQIASTAPGGIPSKDQVETLASLRELLSIAMEDVYEVHSNTFGSQYKKGIKEALGTTGVIREEFRAPLEDLKSRLGVSDQAAKDIYLEALSERMKPMIEYISNEMERLVLTNDQLAQKRGDDYGEDYFKSGQQASGKLGLGTDGNIMSDIMNLIDFYVENDIVEKSAVGTKKVEKKVPADEEGGEEKTITVEEPVYESAYPITAMGLQCIDEKVAELCYRQFVVSSFTDQSPNAARYEASKATFGGILGLTAEKMEEIGSNIGGMVYDNYITQSMSTKGALDQQDMMFLANIQGKLGISAEKGEQMMLDTQKKIISEEASALLDVGSPTPEQIKAFREKCNSMGLDLETDVGLSKSRLVSMFSMEITPGIDSGDITIESAEQLQEIQESLGLSEEEGEEVIATLIQERANGVLADVVGCMLRGMDAVAVESMEVLVQYAAFVDGDLGFEVEESNANKAYNMFENKDWSGVDEEEVERQKALLKKALGVSA</sequence>
<feature type="region of interest" description="Disordered" evidence="1">
    <location>
        <begin position="55"/>
        <end position="75"/>
    </location>
</feature>
<evidence type="ECO:0000313" key="3">
    <source>
        <dbReference type="EMBL" id="KAK1735673.1"/>
    </source>
</evidence>
<comment type="caution">
    <text evidence="3">The sequence shown here is derived from an EMBL/GenBank/DDBJ whole genome shotgun (WGS) entry which is preliminary data.</text>
</comment>
<keyword evidence="2" id="KW-0732">Signal</keyword>
<dbReference type="EMBL" id="JATAAI010000033">
    <property type="protein sequence ID" value="KAK1735673.1"/>
    <property type="molecule type" value="Genomic_DNA"/>
</dbReference>
<feature type="chain" id="PRO_5042080921" evidence="2">
    <location>
        <begin position="22"/>
        <end position="1182"/>
    </location>
</feature>